<dbReference type="GO" id="GO:0005975">
    <property type="term" value="P:carbohydrate metabolic process"/>
    <property type="evidence" value="ECO:0007669"/>
    <property type="project" value="InterPro"/>
</dbReference>
<sequence>MELIPHTGDGMTSGAYAEAYQFQVPWTVSQSDVHEGPIAPAYTPFKWESAELAFSSMKMNEESGDLMLRWYNMSKEQTELTLSTDIPCEHFYKTTILEEAMPPLTKNAVGGLSMVVGPCEIVTTGLRLY</sequence>
<dbReference type="RefSeq" id="WP_246054461.1">
    <property type="nucleotide sequence ID" value="NZ_RZNY01000066.1"/>
</dbReference>
<gene>
    <name evidence="2" type="ORF">EJP82_27590</name>
</gene>
<comment type="caution">
    <text evidence="2">The sequence shown here is derived from an EMBL/GenBank/DDBJ whole genome shotgun (WGS) entry which is preliminary data.</text>
</comment>
<evidence type="ECO:0000313" key="3">
    <source>
        <dbReference type="Proteomes" id="UP000279446"/>
    </source>
</evidence>
<evidence type="ECO:0000259" key="1">
    <source>
        <dbReference type="Pfam" id="PF17677"/>
    </source>
</evidence>
<dbReference type="EMBL" id="RZNY01000066">
    <property type="protein sequence ID" value="RUT37897.1"/>
    <property type="molecule type" value="Genomic_DNA"/>
</dbReference>
<protein>
    <submittedName>
        <fullName evidence="2">Alpha-mannosidase</fullName>
    </submittedName>
</protein>
<organism evidence="2 3">
    <name type="scientific">Paenibacillus anaericanus</name>
    <dbReference type="NCBI Taxonomy" id="170367"/>
    <lineage>
        <taxon>Bacteria</taxon>
        <taxon>Bacillati</taxon>
        <taxon>Bacillota</taxon>
        <taxon>Bacilli</taxon>
        <taxon>Bacillales</taxon>
        <taxon>Paenibacillaceae</taxon>
        <taxon>Paenibacillus</taxon>
    </lineage>
</organism>
<feature type="non-terminal residue" evidence="2">
    <location>
        <position position="1"/>
    </location>
</feature>
<reference evidence="2 3" key="1">
    <citation type="submission" date="2018-12" db="EMBL/GenBank/DDBJ databases">
        <authorList>
            <person name="Sun L."/>
            <person name="Chen Z."/>
        </authorList>
    </citation>
    <scope>NUCLEOTIDE SEQUENCE [LARGE SCALE GENOMIC DNA]</scope>
    <source>
        <strain evidence="2 3">DSM 15890</strain>
    </source>
</reference>
<feature type="domain" description="Glycosyl hydrolases family 38 C-terminal" evidence="1">
    <location>
        <begin position="52"/>
        <end position="123"/>
    </location>
</feature>
<proteinExistence type="predicted"/>
<dbReference type="Proteomes" id="UP000279446">
    <property type="component" value="Unassembled WGS sequence"/>
</dbReference>
<dbReference type="AlphaFoldDB" id="A0A3S1DGT9"/>
<dbReference type="Gene3D" id="2.60.40.2220">
    <property type="match status" value="1"/>
</dbReference>
<dbReference type="GO" id="GO:0030246">
    <property type="term" value="F:carbohydrate binding"/>
    <property type="evidence" value="ECO:0007669"/>
    <property type="project" value="InterPro"/>
</dbReference>
<accession>A0A3S1DGT9</accession>
<evidence type="ECO:0000313" key="2">
    <source>
        <dbReference type="EMBL" id="RUT37897.1"/>
    </source>
</evidence>
<dbReference type="Pfam" id="PF17677">
    <property type="entry name" value="Glyco_hydro38C2"/>
    <property type="match status" value="1"/>
</dbReference>
<name>A0A3S1DGT9_9BACL</name>
<dbReference type="SUPFAM" id="SSF74650">
    <property type="entry name" value="Galactose mutarotase-like"/>
    <property type="match status" value="1"/>
</dbReference>
<keyword evidence="3" id="KW-1185">Reference proteome</keyword>
<dbReference type="InterPro" id="IPR041147">
    <property type="entry name" value="GH38_C"/>
</dbReference>
<dbReference type="GO" id="GO:0003824">
    <property type="term" value="F:catalytic activity"/>
    <property type="evidence" value="ECO:0007669"/>
    <property type="project" value="InterPro"/>
</dbReference>
<dbReference type="InterPro" id="IPR011013">
    <property type="entry name" value="Gal_mutarotase_sf_dom"/>
</dbReference>